<feature type="compositionally biased region" description="Polar residues" evidence="1">
    <location>
        <begin position="28"/>
        <end position="43"/>
    </location>
</feature>
<dbReference type="InterPro" id="IPR025101">
    <property type="entry name" value="DUF4012"/>
</dbReference>
<evidence type="ECO:0000256" key="1">
    <source>
        <dbReference type="SAM" id="MobiDB-lite"/>
    </source>
</evidence>
<reference evidence="4" key="1">
    <citation type="submission" date="2017-09" db="EMBL/GenBank/DDBJ databases">
        <title>Depth-based differentiation of microbial function through sediment-hosted aquifers and enrichment of novel symbionts in the deep terrestrial subsurface.</title>
        <authorList>
            <person name="Probst A.J."/>
            <person name="Ladd B."/>
            <person name="Jarett J.K."/>
            <person name="Geller-Mcgrath D.E."/>
            <person name="Sieber C.M.K."/>
            <person name="Emerson J.B."/>
            <person name="Anantharaman K."/>
            <person name="Thomas B.C."/>
            <person name="Malmstrom R."/>
            <person name="Stieglmeier M."/>
            <person name="Klingl A."/>
            <person name="Woyke T."/>
            <person name="Ryan C.M."/>
            <person name="Banfield J.F."/>
        </authorList>
    </citation>
    <scope>NUCLEOTIDE SEQUENCE [LARGE SCALE GENOMIC DNA]</scope>
</reference>
<keyword evidence="2" id="KW-0472">Membrane</keyword>
<keyword evidence="2" id="KW-0812">Transmembrane</keyword>
<feature type="transmembrane region" description="Helical" evidence="2">
    <location>
        <begin position="92"/>
        <end position="115"/>
    </location>
</feature>
<evidence type="ECO:0008006" key="5">
    <source>
        <dbReference type="Google" id="ProtNLM"/>
    </source>
</evidence>
<dbReference type="AlphaFoldDB" id="A0A2M7QAR8"/>
<gene>
    <name evidence="3" type="ORF">COY93_01015</name>
</gene>
<organism evidence="3 4">
    <name type="scientific">Candidatus Uhrbacteria bacterium CG_4_10_14_0_8_um_filter_58_22</name>
    <dbReference type="NCBI Taxonomy" id="1975029"/>
    <lineage>
        <taxon>Bacteria</taxon>
        <taxon>Candidatus Uhriibacteriota</taxon>
    </lineage>
</organism>
<comment type="caution">
    <text evidence="3">The sequence shown here is derived from an EMBL/GenBank/DDBJ whole genome shotgun (WGS) entry which is preliminary data.</text>
</comment>
<evidence type="ECO:0000313" key="4">
    <source>
        <dbReference type="Proteomes" id="UP000230973"/>
    </source>
</evidence>
<dbReference type="EMBL" id="PFLC01000011">
    <property type="protein sequence ID" value="PIY63247.1"/>
    <property type="molecule type" value="Genomic_DNA"/>
</dbReference>
<evidence type="ECO:0000256" key="2">
    <source>
        <dbReference type="SAM" id="Phobius"/>
    </source>
</evidence>
<protein>
    <recommendedName>
        <fullName evidence="5">DUF4012 domain-containing protein</fullName>
    </recommendedName>
</protein>
<name>A0A2M7QAR8_9BACT</name>
<dbReference type="Pfam" id="PF13196">
    <property type="entry name" value="DUF4012"/>
    <property type="match status" value="1"/>
</dbReference>
<feature type="region of interest" description="Disordered" evidence="1">
    <location>
        <begin position="28"/>
        <end position="50"/>
    </location>
</feature>
<keyword evidence="2" id="KW-1133">Transmembrane helix</keyword>
<sequence length="740" mass="81356">MSDCRRRCSGCSVRSIWRHGGISAALSITSGSGEPNRSLTRSWSPRPKADPPCRIQSSAIGQLRILSMPHLKTNMLTARSWRRSNWSPIVRVALWAILFSTILVGVMIAATFFFYNAVRRLESHFRTGRSELEQAELHVQGLRLSEAIAHLDSADVEFVAAQHDLFRLKILKIIPGLGPTVAAADGLLAGSRSAISSLRPALTAAESVLSELNGDDLIISFLSGGSSGLSQVLGDLTAERKRQILASLYENAPQIRLSAVGLDRSIEIFEGIDASAFGPETELSLAAAVVKLRKLHDGLDSVSVAAELLPSLLGYPGPRRYLVFFQNNSELRPTGGFLGVYGLVEVMDGSLVSTTVDDVYALDGPSESTERPVPPEPIRRYINIDKWYLRDANWSPDFPTSAEVMERFFHEESVVVGSDPGELDGIVALTPELASDLLRIVGPVSVDGKTFTAENLVDQLEFEVERNYIAEGIPFHARKGIVGDLTDELLARLTALPLLDQLAVLEAVEANLAESQVLFWFHDSELERFVLDRDWGGRLSDTTGDYVSVIDANLASYKSDPVVLRTVGYSIRPSGDRFEAAVSVTYDHHGQFDWKTTRYRTYARVYVPAGAELLGVDGAMYDDRLKDPARRPGQVDVYSESGRTVLGAFISVEPKEKRTLTFRYLLPESVTDQIEAGEYSLYFEKQPGTVAYGLTLDLDFGKNLTSASPAEDPSEFGDSHFIYGTDLRLDRSFGIVLQKP</sequence>
<proteinExistence type="predicted"/>
<accession>A0A2M7QAR8</accession>
<dbReference type="Proteomes" id="UP000230973">
    <property type="component" value="Unassembled WGS sequence"/>
</dbReference>
<evidence type="ECO:0000313" key="3">
    <source>
        <dbReference type="EMBL" id="PIY63247.1"/>
    </source>
</evidence>